<sequence>MVKIIVKIIAGIGIIILSSSLIGCSAGDTNKSKSVDSKQNKENKKQASFNFIANKNQPETVQDFIPVFAQQLKKYNQVAEKIWPKSAVTNIPVVLEDTDSKKMWQITPDGQINDFSNQDAEDMNVDRSEEPGTWGYYGKQFDKFGVDAQYSLEGKTLESGGMYFSLNAAALKNKEMWNRYPHLGAYDALVFVLHENFHIFEQEKWNKLSETNTAKIGSEKDQHLEQTEARIIRYQLIQNLMKAVTQPKDMDLVLQAIATYNEYKAKHKTDFDNAHYWDRTEGSAQYMEIMVALYTYFPEQLHTDEDIAQAIQALGKQTKGYGTSTGNVEEAYDIGAFAGLLLDHYDSSWKMKLMKDKETTPMSLLADYFQNEKLPAYTPPNEEDKSKLLEKITDKKKEIVTYQKQSLEEMKKELQAASNPDQKETLEKEIKVLEAKIAALEK</sequence>
<gene>
    <name evidence="1" type="ORF">NF717_02805</name>
</gene>
<organism evidence="1 2">
    <name type="scientific">Lactococcus formosensis</name>
    <dbReference type="NCBI Taxonomy" id="1281486"/>
    <lineage>
        <taxon>Bacteria</taxon>
        <taxon>Bacillati</taxon>
        <taxon>Bacillota</taxon>
        <taxon>Bacilli</taxon>
        <taxon>Lactobacillales</taxon>
        <taxon>Streptococcaceae</taxon>
        <taxon>Lactococcus</taxon>
    </lineage>
</organism>
<evidence type="ECO:0000313" key="2">
    <source>
        <dbReference type="Proteomes" id="UP001153199"/>
    </source>
</evidence>
<keyword evidence="2" id="KW-1185">Reference proteome</keyword>
<dbReference type="AlphaFoldDB" id="A0A9X4NYN6"/>
<name>A0A9X4NYN6_9LACT</name>
<reference evidence="1" key="1">
    <citation type="submission" date="2022-06" db="EMBL/GenBank/DDBJ databases">
        <title>Lactococcus from bovine mastitis in China.</title>
        <authorList>
            <person name="Lin Y."/>
            <person name="Han B."/>
        </authorList>
    </citation>
    <scope>NUCLEOTIDE SEQUENCE</scope>
    <source>
        <strain evidence="1">Ningxia-I-26</strain>
    </source>
</reference>
<dbReference type="PROSITE" id="PS51257">
    <property type="entry name" value="PROKAR_LIPOPROTEIN"/>
    <property type="match status" value="1"/>
</dbReference>
<dbReference type="EMBL" id="JAMWFV010000002">
    <property type="protein sequence ID" value="MDG6144590.1"/>
    <property type="molecule type" value="Genomic_DNA"/>
</dbReference>
<evidence type="ECO:0008006" key="3">
    <source>
        <dbReference type="Google" id="ProtNLM"/>
    </source>
</evidence>
<dbReference type="Proteomes" id="UP001153199">
    <property type="component" value="Unassembled WGS sequence"/>
</dbReference>
<dbReference type="RefSeq" id="WP_279360598.1">
    <property type="nucleotide sequence ID" value="NZ_CP141727.1"/>
</dbReference>
<protein>
    <recommendedName>
        <fullName evidence="3">Lipoprotein</fullName>
    </recommendedName>
</protein>
<accession>A0A9X4NYN6</accession>
<evidence type="ECO:0000313" key="1">
    <source>
        <dbReference type="EMBL" id="MDG6144590.1"/>
    </source>
</evidence>
<proteinExistence type="predicted"/>
<comment type="caution">
    <text evidence="1">The sequence shown here is derived from an EMBL/GenBank/DDBJ whole genome shotgun (WGS) entry which is preliminary data.</text>
</comment>